<dbReference type="InterPro" id="IPR052306">
    <property type="entry name" value="CYP450_71D"/>
</dbReference>
<dbReference type="Pfam" id="PF00067">
    <property type="entry name" value="p450"/>
    <property type="match status" value="1"/>
</dbReference>
<dbReference type="InterPro" id="IPR002401">
    <property type="entry name" value="Cyt_P450_E_grp-I"/>
</dbReference>
<keyword evidence="4 9" id="KW-0479">Metal-binding</keyword>
<keyword evidence="5" id="KW-0812">Transmembrane</keyword>
<comment type="similarity">
    <text evidence="2">Belongs to the cytochrome P450 family.</text>
</comment>
<dbReference type="Proteomes" id="UP000030748">
    <property type="component" value="Unassembled WGS sequence"/>
</dbReference>
<dbReference type="PANTHER" id="PTHR47953:SF5">
    <property type="entry name" value="CYTOCHROME P450 71AV8-LIKE"/>
    <property type="match status" value="1"/>
</dbReference>
<dbReference type="InterPro" id="IPR001128">
    <property type="entry name" value="Cyt_P450"/>
</dbReference>
<keyword evidence="3 9" id="KW-0349">Heme</keyword>
<evidence type="ECO:0000256" key="5">
    <source>
        <dbReference type="ARBA" id="ARBA00022968"/>
    </source>
</evidence>
<dbReference type="Gene3D" id="1.10.630.10">
    <property type="entry name" value="Cytochrome P450"/>
    <property type="match status" value="1"/>
</dbReference>
<dbReference type="SUPFAM" id="SSF48264">
    <property type="entry name" value="Cytochrome P450"/>
    <property type="match status" value="1"/>
</dbReference>
<dbReference type="InterPro" id="IPR036396">
    <property type="entry name" value="Cyt_P450_sf"/>
</dbReference>
<organism evidence="10 11">
    <name type="scientific">Erythranthe guttata</name>
    <name type="common">Yellow monkey flower</name>
    <name type="synonym">Mimulus guttatus</name>
    <dbReference type="NCBI Taxonomy" id="4155"/>
    <lineage>
        <taxon>Eukaryota</taxon>
        <taxon>Viridiplantae</taxon>
        <taxon>Streptophyta</taxon>
        <taxon>Embryophyta</taxon>
        <taxon>Tracheophyta</taxon>
        <taxon>Spermatophyta</taxon>
        <taxon>Magnoliopsida</taxon>
        <taxon>eudicotyledons</taxon>
        <taxon>Gunneridae</taxon>
        <taxon>Pentapetalae</taxon>
        <taxon>asterids</taxon>
        <taxon>lamiids</taxon>
        <taxon>Lamiales</taxon>
        <taxon>Phrymaceae</taxon>
        <taxon>Erythranthe</taxon>
    </lineage>
</organism>
<evidence type="ECO:0000256" key="9">
    <source>
        <dbReference type="PIRSR" id="PIRSR602401-1"/>
    </source>
</evidence>
<sequence>LHPPVLLLIPQETTRTCQIRDEKSGEIYDVYPKTRVLDNAWPIGRDGSFWKNPDEFDPERFNKNEVDYRGQHFEFVPFGGSRKICPGISNSIATIELTLAKSFVLV</sequence>
<name>A0A022R8J8_ERYGU</name>
<keyword evidence="6" id="KW-0560">Oxidoreductase</keyword>
<evidence type="ECO:0000256" key="8">
    <source>
        <dbReference type="ARBA" id="ARBA00023033"/>
    </source>
</evidence>
<reference evidence="10 11" key="1">
    <citation type="journal article" date="2013" name="Proc. Natl. Acad. Sci. U.S.A.">
        <title>Fine-scale variation in meiotic recombination in Mimulus inferred from population shotgun sequencing.</title>
        <authorList>
            <person name="Hellsten U."/>
            <person name="Wright K.M."/>
            <person name="Jenkins J."/>
            <person name="Shu S."/>
            <person name="Yuan Y."/>
            <person name="Wessler S.R."/>
            <person name="Schmutz J."/>
            <person name="Willis J.H."/>
            <person name="Rokhsar D.S."/>
        </authorList>
    </citation>
    <scope>NUCLEOTIDE SEQUENCE [LARGE SCALE GENOMIC DNA]</scope>
    <source>
        <strain evidence="11">cv. DUN x IM62</strain>
    </source>
</reference>
<keyword evidence="11" id="KW-1185">Reference proteome</keyword>
<dbReference type="PANTHER" id="PTHR47953">
    <property type="entry name" value="OS08G0105600 PROTEIN"/>
    <property type="match status" value="1"/>
</dbReference>
<dbReference type="STRING" id="4155.A0A022R8J8"/>
<keyword evidence="8" id="KW-0503">Monooxygenase</keyword>
<keyword evidence="5" id="KW-0735">Signal-anchor</keyword>
<dbReference type="GO" id="GO:0020037">
    <property type="term" value="F:heme binding"/>
    <property type="evidence" value="ECO:0007669"/>
    <property type="project" value="InterPro"/>
</dbReference>
<evidence type="ECO:0000256" key="2">
    <source>
        <dbReference type="ARBA" id="ARBA00010617"/>
    </source>
</evidence>
<evidence type="ECO:0000256" key="4">
    <source>
        <dbReference type="ARBA" id="ARBA00022723"/>
    </source>
</evidence>
<feature type="non-terminal residue" evidence="10">
    <location>
        <position position="1"/>
    </location>
</feature>
<evidence type="ECO:0000256" key="1">
    <source>
        <dbReference type="ARBA" id="ARBA00004606"/>
    </source>
</evidence>
<dbReference type="PRINTS" id="PR00463">
    <property type="entry name" value="EP450I"/>
</dbReference>
<evidence type="ECO:0000313" key="10">
    <source>
        <dbReference type="EMBL" id="EYU35210.1"/>
    </source>
</evidence>
<feature type="binding site" description="axial binding residue" evidence="9">
    <location>
        <position position="85"/>
    </location>
    <ligand>
        <name>heme</name>
        <dbReference type="ChEBI" id="CHEBI:30413"/>
    </ligand>
    <ligandPart>
        <name>Fe</name>
        <dbReference type="ChEBI" id="CHEBI:18248"/>
    </ligandPart>
</feature>
<evidence type="ECO:0000256" key="6">
    <source>
        <dbReference type="ARBA" id="ARBA00023002"/>
    </source>
</evidence>
<dbReference type="EMBL" id="KI630628">
    <property type="protein sequence ID" value="EYU35210.1"/>
    <property type="molecule type" value="Genomic_DNA"/>
</dbReference>
<evidence type="ECO:0000313" key="11">
    <source>
        <dbReference type="Proteomes" id="UP000030748"/>
    </source>
</evidence>
<proteinExistence type="inferred from homology"/>
<dbReference type="GO" id="GO:0016705">
    <property type="term" value="F:oxidoreductase activity, acting on paired donors, with incorporation or reduction of molecular oxygen"/>
    <property type="evidence" value="ECO:0007669"/>
    <property type="project" value="InterPro"/>
</dbReference>
<dbReference type="GO" id="GO:0016020">
    <property type="term" value="C:membrane"/>
    <property type="evidence" value="ECO:0007669"/>
    <property type="project" value="UniProtKB-SubCell"/>
</dbReference>
<protein>
    <recommendedName>
        <fullName evidence="12">Cytochrome P450</fullName>
    </recommendedName>
</protein>
<accession>A0A022R8J8</accession>
<dbReference type="AlphaFoldDB" id="A0A022R8J8"/>
<evidence type="ECO:0008006" key="12">
    <source>
        <dbReference type="Google" id="ProtNLM"/>
    </source>
</evidence>
<gene>
    <name evidence="10" type="ORF">MIMGU_mgv1a026178mg</name>
</gene>
<comment type="cofactor">
    <cofactor evidence="9">
        <name>heme</name>
        <dbReference type="ChEBI" id="CHEBI:30413"/>
    </cofactor>
</comment>
<keyword evidence="7 9" id="KW-0408">Iron</keyword>
<evidence type="ECO:0000256" key="7">
    <source>
        <dbReference type="ARBA" id="ARBA00023004"/>
    </source>
</evidence>
<comment type="subcellular location">
    <subcellularLocation>
        <location evidence="1">Membrane</location>
        <topology evidence="1">Single-pass type II membrane protein</topology>
    </subcellularLocation>
</comment>
<evidence type="ECO:0000256" key="3">
    <source>
        <dbReference type="ARBA" id="ARBA00022617"/>
    </source>
</evidence>
<dbReference type="GO" id="GO:0005506">
    <property type="term" value="F:iron ion binding"/>
    <property type="evidence" value="ECO:0007669"/>
    <property type="project" value="InterPro"/>
</dbReference>
<dbReference type="GO" id="GO:0004497">
    <property type="term" value="F:monooxygenase activity"/>
    <property type="evidence" value="ECO:0007669"/>
    <property type="project" value="UniProtKB-KW"/>
</dbReference>